<gene>
    <name evidence="2" type="ORF">GCM10017581_081150</name>
</gene>
<dbReference type="InterPro" id="IPR049735">
    <property type="entry name" value="NovE/LmbU-like"/>
</dbReference>
<reference evidence="2" key="2">
    <citation type="submission" date="2023-01" db="EMBL/GenBank/DDBJ databases">
        <authorList>
            <person name="Sun Q."/>
            <person name="Evtushenko L."/>
        </authorList>
    </citation>
    <scope>NUCLEOTIDE SEQUENCE</scope>
    <source>
        <strain evidence="2">VKM Ac-1321</strain>
    </source>
</reference>
<protein>
    <recommendedName>
        <fullName evidence="4">LmbU</fullName>
    </recommendedName>
</protein>
<evidence type="ECO:0000313" key="2">
    <source>
        <dbReference type="EMBL" id="GLL06365.1"/>
    </source>
</evidence>
<proteinExistence type="predicted"/>
<dbReference type="Proteomes" id="UP001143480">
    <property type="component" value="Unassembled WGS sequence"/>
</dbReference>
<dbReference type="RefSeq" id="WP_261965229.1">
    <property type="nucleotide sequence ID" value="NZ_BAAAXA010000001.1"/>
</dbReference>
<evidence type="ECO:0000256" key="1">
    <source>
        <dbReference type="SAM" id="MobiDB-lite"/>
    </source>
</evidence>
<organism evidence="2 3">
    <name type="scientific">Dactylosporangium matsuzakiense</name>
    <dbReference type="NCBI Taxonomy" id="53360"/>
    <lineage>
        <taxon>Bacteria</taxon>
        <taxon>Bacillati</taxon>
        <taxon>Actinomycetota</taxon>
        <taxon>Actinomycetes</taxon>
        <taxon>Micromonosporales</taxon>
        <taxon>Micromonosporaceae</taxon>
        <taxon>Dactylosporangium</taxon>
    </lineage>
</organism>
<keyword evidence="3" id="KW-1185">Reference proteome</keyword>
<dbReference type="NCBIfam" id="NF038070">
    <property type="entry name" value="LmbU_fam_TF"/>
    <property type="match status" value="1"/>
</dbReference>
<evidence type="ECO:0008006" key="4">
    <source>
        <dbReference type="Google" id="ProtNLM"/>
    </source>
</evidence>
<dbReference type="EMBL" id="BSFP01000072">
    <property type="protein sequence ID" value="GLL06365.1"/>
    <property type="molecule type" value="Genomic_DNA"/>
</dbReference>
<feature type="region of interest" description="Disordered" evidence="1">
    <location>
        <begin position="11"/>
        <end position="33"/>
    </location>
</feature>
<accession>A0A9W6KTY4</accession>
<reference evidence="2" key="1">
    <citation type="journal article" date="2014" name="Int. J. Syst. Evol. Microbiol.">
        <title>Complete genome sequence of Corynebacterium casei LMG S-19264T (=DSM 44701T), isolated from a smear-ripened cheese.</title>
        <authorList>
            <consortium name="US DOE Joint Genome Institute (JGI-PGF)"/>
            <person name="Walter F."/>
            <person name="Albersmeier A."/>
            <person name="Kalinowski J."/>
            <person name="Ruckert C."/>
        </authorList>
    </citation>
    <scope>NUCLEOTIDE SEQUENCE</scope>
    <source>
        <strain evidence="2">VKM Ac-1321</strain>
    </source>
</reference>
<comment type="caution">
    <text evidence="2">The sequence shown here is derived from an EMBL/GenBank/DDBJ whole genome shotgun (WGS) entry which is preliminary data.</text>
</comment>
<name>A0A9W6KTY4_9ACTN</name>
<dbReference type="AlphaFoldDB" id="A0A9W6KTY4"/>
<evidence type="ECO:0000313" key="3">
    <source>
        <dbReference type="Proteomes" id="UP001143480"/>
    </source>
</evidence>
<sequence length="228" mass="25780">MNIDAGIRDHAPAGAEAASAVDPAPPAGPARTRMTRVGLRISHELSFEMWEQCGRRLSEVVDSSAWCLGDWLVYGKSRFPDRYELAIRAAGLQYQTLRNYSWVSRRFPLERRRERLSFQHHAEIASLPASEQDWWLDQAERSHWTTKQLRARIKDYVGALDAKPEPDPEPEPTEVMPRIRVESGKIDGWRQAAEFCGVQFESWVAWALDQAAARTARPGPGVLTRSAG</sequence>